<evidence type="ECO:0000256" key="3">
    <source>
        <dbReference type="ARBA" id="ARBA00022448"/>
    </source>
</evidence>
<dbReference type="RefSeq" id="WP_209971858.1">
    <property type="nucleotide sequence ID" value="NZ_JAGGLB010000007.1"/>
</dbReference>
<comment type="similarity">
    <text evidence="2">Belongs to the amino acid-polyamine-organocation (APC) superfamily. Spore germination protein (SGP) (TC 2.A.3.9) family.</text>
</comment>
<dbReference type="PANTHER" id="PTHR34975">
    <property type="entry name" value="SPORE GERMINATION PROTEIN A2"/>
    <property type="match status" value="1"/>
</dbReference>
<evidence type="ECO:0000256" key="5">
    <source>
        <dbReference type="ARBA" id="ARBA00022692"/>
    </source>
</evidence>
<feature type="transmembrane region" description="Helical" evidence="8">
    <location>
        <begin position="12"/>
        <end position="28"/>
    </location>
</feature>
<gene>
    <name evidence="9" type="ORF">J2Z66_002725</name>
</gene>
<evidence type="ECO:0000256" key="7">
    <source>
        <dbReference type="ARBA" id="ARBA00023136"/>
    </source>
</evidence>
<dbReference type="Gene3D" id="1.20.1740.10">
    <property type="entry name" value="Amino acid/polyamine transporter I"/>
    <property type="match status" value="1"/>
</dbReference>
<dbReference type="EMBL" id="JAGGLB010000007">
    <property type="protein sequence ID" value="MBP1991118.1"/>
    <property type="molecule type" value="Genomic_DNA"/>
</dbReference>
<keyword evidence="7 8" id="KW-0472">Membrane</keyword>
<sequence length="371" mass="40809">MNEPTTISSIQLASLLIACLTGSAIVFIPNPLADVAQNGAWLSLIIAYGFGMLVLACILYLNRVHNGLDLIGYSRLLLGRFLAFFIAVCFVMMLLFSISAVDAGIGDFFTSVMMRDTPSYVFNAMSLLTAALTVRAGVKVIARMFVLLVFIMILFSAAVIIMAVPLYKPEFLLPLFPEGIKPILHGAFIVSGFPFGEVVFFSMILPFVRLDKEATLGKHLYAALTVTGILLTLSTLSTLMAFGPAAGFFKYSLYRLAGEIQIAEVIQRIESVIGIALIVGSYMKATVYLFILDTILSKLFNLEKKSVLIYPITLVCIFLSLTMFKDPSDFNDQVYRIWPFVVVTIGCSVVFLLTIITICKSIFKRRVKAGV</sequence>
<evidence type="ECO:0000313" key="9">
    <source>
        <dbReference type="EMBL" id="MBP1991118.1"/>
    </source>
</evidence>
<feature type="transmembrane region" description="Helical" evidence="8">
    <location>
        <begin position="187"/>
        <end position="208"/>
    </location>
</feature>
<feature type="transmembrane region" description="Helical" evidence="8">
    <location>
        <begin position="81"/>
        <end position="100"/>
    </location>
</feature>
<evidence type="ECO:0000256" key="2">
    <source>
        <dbReference type="ARBA" id="ARBA00007998"/>
    </source>
</evidence>
<keyword evidence="6 8" id="KW-1133">Transmembrane helix</keyword>
<feature type="transmembrane region" description="Helical" evidence="8">
    <location>
        <begin position="145"/>
        <end position="167"/>
    </location>
</feature>
<dbReference type="Proteomes" id="UP001519287">
    <property type="component" value="Unassembled WGS sequence"/>
</dbReference>
<keyword evidence="10" id="KW-1185">Reference proteome</keyword>
<keyword evidence="3" id="KW-0813">Transport</keyword>
<protein>
    <submittedName>
        <fullName evidence="9">Spore germination protein KB</fullName>
    </submittedName>
</protein>
<feature type="transmembrane region" description="Helical" evidence="8">
    <location>
        <begin position="307"/>
        <end position="325"/>
    </location>
</feature>
<proteinExistence type="inferred from homology"/>
<evidence type="ECO:0000313" key="10">
    <source>
        <dbReference type="Proteomes" id="UP001519287"/>
    </source>
</evidence>
<organism evidence="9 10">
    <name type="scientific">Paenibacillus eucommiae</name>
    <dbReference type="NCBI Taxonomy" id="1355755"/>
    <lineage>
        <taxon>Bacteria</taxon>
        <taxon>Bacillati</taxon>
        <taxon>Bacillota</taxon>
        <taxon>Bacilli</taxon>
        <taxon>Bacillales</taxon>
        <taxon>Paenibacillaceae</taxon>
        <taxon>Paenibacillus</taxon>
    </lineage>
</organism>
<feature type="transmembrane region" description="Helical" evidence="8">
    <location>
        <begin position="120"/>
        <end position="138"/>
    </location>
</feature>
<dbReference type="InterPro" id="IPR004761">
    <property type="entry name" value="Spore_GerAB"/>
</dbReference>
<reference evidence="9 10" key="1">
    <citation type="submission" date="2021-03" db="EMBL/GenBank/DDBJ databases">
        <title>Genomic Encyclopedia of Type Strains, Phase IV (KMG-IV): sequencing the most valuable type-strain genomes for metagenomic binning, comparative biology and taxonomic classification.</title>
        <authorList>
            <person name="Goeker M."/>
        </authorList>
    </citation>
    <scope>NUCLEOTIDE SEQUENCE [LARGE SCALE GENOMIC DNA]</scope>
    <source>
        <strain evidence="9 10">DSM 26048</strain>
    </source>
</reference>
<feature type="transmembrane region" description="Helical" evidence="8">
    <location>
        <begin position="337"/>
        <end position="359"/>
    </location>
</feature>
<name>A0ABS4IU59_9BACL</name>
<dbReference type="Pfam" id="PF03845">
    <property type="entry name" value="Spore_permease"/>
    <property type="match status" value="1"/>
</dbReference>
<dbReference type="PANTHER" id="PTHR34975:SF2">
    <property type="entry name" value="SPORE GERMINATION PROTEIN A2"/>
    <property type="match status" value="1"/>
</dbReference>
<accession>A0ABS4IU59</accession>
<feature type="transmembrane region" description="Helical" evidence="8">
    <location>
        <begin position="272"/>
        <end position="295"/>
    </location>
</feature>
<evidence type="ECO:0000256" key="4">
    <source>
        <dbReference type="ARBA" id="ARBA00022544"/>
    </source>
</evidence>
<comment type="subcellular location">
    <subcellularLocation>
        <location evidence="1">Membrane</location>
        <topology evidence="1">Multi-pass membrane protein</topology>
    </subcellularLocation>
</comment>
<comment type="caution">
    <text evidence="9">The sequence shown here is derived from an EMBL/GenBank/DDBJ whole genome shotgun (WGS) entry which is preliminary data.</text>
</comment>
<keyword evidence="4" id="KW-0309">Germination</keyword>
<evidence type="ECO:0000256" key="8">
    <source>
        <dbReference type="SAM" id="Phobius"/>
    </source>
</evidence>
<keyword evidence="5 8" id="KW-0812">Transmembrane</keyword>
<evidence type="ECO:0000256" key="1">
    <source>
        <dbReference type="ARBA" id="ARBA00004141"/>
    </source>
</evidence>
<dbReference type="NCBIfam" id="TIGR00912">
    <property type="entry name" value="2A0309"/>
    <property type="match status" value="1"/>
</dbReference>
<feature type="transmembrane region" description="Helical" evidence="8">
    <location>
        <begin position="220"/>
        <end position="242"/>
    </location>
</feature>
<evidence type="ECO:0000256" key="6">
    <source>
        <dbReference type="ARBA" id="ARBA00022989"/>
    </source>
</evidence>
<feature type="transmembrane region" description="Helical" evidence="8">
    <location>
        <begin position="40"/>
        <end position="61"/>
    </location>
</feature>